<protein>
    <submittedName>
        <fullName evidence="2">Uncharacterized protein</fullName>
    </submittedName>
</protein>
<keyword evidence="3" id="KW-1185">Reference proteome</keyword>
<dbReference type="Proteomes" id="UP000033448">
    <property type="component" value="Unassembled WGS sequence"/>
</dbReference>
<accession>A0A0F0L1B2</accession>
<keyword evidence="1" id="KW-1133">Transmembrane helix</keyword>
<keyword evidence="1" id="KW-0472">Membrane</keyword>
<feature type="transmembrane region" description="Helical" evidence="1">
    <location>
        <begin position="150"/>
        <end position="172"/>
    </location>
</feature>
<proteinExistence type="predicted"/>
<keyword evidence="1" id="KW-0812">Transmembrane</keyword>
<evidence type="ECO:0000256" key="1">
    <source>
        <dbReference type="SAM" id="Phobius"/>
    </source>
</evidence>
<evidence type="ECO:0000313" key="3">
    <source>
        <dbReference type="Proteomes" id="UP000033448"/>
    </source>
</evidence>
<evidence type="ECO:0000313" key="2">
    <source>
        <dbReference type="EMBL" id="KJL26165.1"/>
    </source>
</evidence>
<organism evidence="2 3">
    <name type="scientific">Microbacterium azadirachtae</name>
    <dbReference type="NCBI Taxonomy" id="582680"/>
    <lineage>
        <taxon>Bacteria</taxon>
        <taxon>Bacillati</taxon>
        <taxon>Actinomycetota</taxon>
        <taxon>Actinomycetes</taxon>
        <taxon>Micrococcales</taxon>
        <taxon>Microbacteriaceae</taxon>
        <taxon>Microbacterium</taxon>
    </lineage>
</organism>
<dbReference type="AlphaFoldDB" id="A0A0F0L1B2"/>
<name>A0A0F0L1B2_9MICO</name>
<feature type="transmembrane region" description="Helical" evidence="1">
    <location>
        <begin position="78"/>
        <end position="97"/>
    </location>
</feature>
<gene>
    <name evidence="2" type="ORF">RL72_01100</name>
</gene>
<feature type="transmembrane region" description="Helical" evidence="1">
    <location>
        <begin position="123"/>
        <end position="144"/>
    </location>
</feature>
<dbReference type="EMBL" id="JYIT01000066">
    <property type="protein sequence ID" value="KJL26165.1"/>
    <property type="molecule type" value="Genomic_DNA"/>
</dbReference>
<comment type="caution">
    <text evidence="2">The sequence shown here is derived from an EMBL/GenBank/DDBJ whole genome shotgun (WGS) entry which is preliminary data.</text>
</comment>
<feature type="transmembrane region" description="Helical" evidence="1">
    <location>
        <begin position="46"/>
        <end position="72"/>
    </location>
</feature>
<dbReference type="RefSeq" id="WP_045249830.1">
    <property type="nucleotide sequence ID" value="NZ_CP099706.1"/>
</dbReference>
<dbReference type="PATRIC" id="fig|582680.7.peg.1139"/>
<dbReference type="OrthoDB" id="5084251at2"/>
<reference evidence="2 3" key="1">
    <citation type="submission" date="2015-02" db="EMBL/GenBank/DDBJ databases">
        <title>Draft genome sequences of ten Microbacterium spp. with emphasis on heavy metal contaminated environments.</title>
        <authorList>
            <person name="Corretto E."/>
        </authorList>
    </citation>
    <scope>NUCLEOTIDE SEQUENCE [LARGE SCALE GENOMIC DNA]</scope>
    <source>
        <strain evidence="2 3">DSM 23848</strain>
    </source>
</reference>
<sequence length="212" mass="22666">MQRVDPVSAYPPASSRTIEQWLDPDLGSRYSAEFGTRLREIADARAGVAAMWAAFLSLGLSAVLFALVMLAVTARVDATVPWMIAGAAVAAVSALFLRRVRRWMPRPGASVASRGPGDLRGGLWAAGAILVALNALFAISVLTTGDFGPILFVDLGTVLLLASAFIVPPAIIGRSRETLRRQAAKDPRLLATLERERLTWTPRPGTSMFGPL</sequence>